<feature type="compositionally biased region" description="Polar residues" evidence="1">
    <location>
        <begin position="301"/>
        <end position="315"/>
    </location>
</feature>
<feature type="region of interest" description="Disordered" evidence="1">
    <location>
        <begin position="206"/>
        <end position="315"/>
    </location>
</feature>
<feature type="compositionally biased region" description="Polar residues" evidence="1">
    <location>
        <begin position="246"/>
        <end position="257"/>
    </location>
</feature>
<dbReference type="Proteomes" id="UP000826271">
    <property type="component" value="Unassembled WGS sequence"/>
</dbReference>
<proteinExistence type="predicted"/>
<evidence type="ECO:0000313" key="3">
    <source>
        <dbReference type="Proteomes" id="UP000826271"/>
    </source>
</evidence>
<evidence type="ECO:0000313" key="2">
    <source>
        <dbReference type="EMBL" id="KAG8382033.1"/>
    </source>
</evidence>
<dbReference type="PANTHER" id="PTHR34121">
    <property type="entry name" value="MYOSIN-11"/>
    <property type="match status" value="1"/>
</dbReference>
<organism evidence="2 3">
    <name type="scientific">Buddleja alternifolia</name>
    <dbReference type="NCBI Taxonomy" id="168488"/>
    <lineage>
        <taxon>Eukaryota</taxon>
        <taxon>Viridiplantae</taxon>
        <taxon>Streptophyta</taxon>
        <taxon>Embryophyta</taxon>
        <taxon>Tracheophyta</taxon>
        <taxon>Spermatophyta</taxon>
        <taxon>Magnoliopsida</taxon>
        <taxon>eudicotyledons</taxon>
        <taxon>Gunneridae</taxon>
        <taxon>Pentapetalae</taxon>
        <taxon>asterids</taxon>
        <taxon>lamiids</taxon>
        <taxon>Lamiales</taxon>
        <taxon>Scrophulariaceae</taxon>
        <taxon>Buddlejeae</taxon>
        <taxon>Buddleja</taxon>
    </lineage>
</organism>
<gene>
    <name evidence="2" type="ORF">BUALT_Bualt05G0034500</name>
</gene>
<reference evidence="2" key="1">
    <citation type="submission" date="2019-10" db="EMBL/GenBank/DDBJ databases">
        <authorList>
            <person name="Zhang R."/>
            <person name="Pan Y."/>
            <person name="Wang J."/>
            <person name="Ma R."/>
            <person name="Yu S."/>
        </authorList>
    </citation>
    <scope>NUCLEOTIDE SEQUENCE</scope>
    <source>
        <strain evidence="2">LA-IB0</strain>
        <tissue evidence="2">Leaf</tissue>
    </source>
</reference>
<sequence>MSEEGWISWVLYYDSDMVGEPMTFRDVFLYSHALEGISISTILDAPSEDEVSLLLELFRLCLTGGKEVHNAIVSSIQDLAKAFSSYQDEVLASKNGGILVPHEMVFNRCYRTNQGEGPFVDEKSKRTSETYTRLKENHPQSNGSAMLSQGSSTFIHEAWAEASGAPKNGRCYGFGNSYNDSFTSSGSFPNNNSSLTEIQQLKEDMREVKREQQDYSTPSPSQCPPSAPTGQYPPSALAGQYPASVSAPSQYPTTGSGQYPLPAPHPGYFMTSATQFHVPGHYQRSSQHPAVRSQLPDQLPSPGQHNSFGQRHSQE</sequence>
<dbReference type="PANTHER" id="PTHR34121:SF1">
    <property type="entry name" value="FILAMIN-A-INTERACTING PROTEIN 1"/>
    <property type="match status" value="1"/>
</dbReference>
<protein>
    <submittedName>
        <fullName evidence="2">Uncharacterized protein</fullName>
    </submittedName>
</protein>
<keyword evidence="3" id="KW-1185">Reference proteome</keyword>
<name>A0AAV6XI53_9LAMI</name>
<dbReference type="EMBL" id="WHWC01000005">
    <property type="protein sequence ID" value="KAG8382033.1"/>
    <property type="molecule type" value="Genomic_DNA"/>
</dbReference>
<evidence type="ECO:0000256" key="1">
    <source>
        <dbReference type="SAM" id="MobiDB-lite"/>
    </source>
</evidence>
<comment type="caution">
    <text evidence="2">The sequence shown here is derived from an EMBL/GenBank/DDBJ whole genome shotgun (WGS) entry which is preliminary data.</text>
</comment>
<dbReference type="AlphaFoldDB" id="A0AAV6XI53"/>
<accession>A0AAV6XI53</accession>